<feature type="region of interest" description="Disordered" evidence="1">
    <location>
        <begin position="95"/>
        <end position="263"/>
    </location>
</feature>
<evidence type="ECO:0000256" key="1">
    <source>
        <dbReference type="SAM" id="MobiDB-lite"/>
    </source>
</evidence>
<feature type="compositionally biased region" description="Low complexity" evidence="1">
    <location>
        <begin position="337"/>
        <end position="355"/>
    </location>
</feature>
<dbReference type="PROSITE" id="PS51848">
    <property type="entry name" value="BMERB"/>
    <property type="match status" value="1"/>
</dbReference>
<evidence type="ECO:0000313" key="3">
    <source>
        <dbReference type="EMBL" id="KAJ3610080.1"/>
    </source>
</evidence>
<dbReference type="Gene3D" id="1.10.418.10">
    <property type="entry name" value="Calponin-like domain"/>
    <property type="match status" value="1"/>
</dbReference>
<accession>A0A9Q0EMR3</accession>
<dbReference type="EMBL" id="JANIIK010000038">
    <property type="protein sequence ID" value="KAJ3610080.1"/>
    <property type="molecule type" value="Genomic_DNA"/>
</dbReference>
<organism evidence="3 4">
    <name type="scientific">Muraenolepis orangiensis</name>
    <name type="common">Patagonian moray cod</name>
    <dbReference type="NCBI Taxonomy" id="630683"/>
    <lineage>
        <taxon>Eukaryota</taxon>
        <taxon>Metazoa</taxon>
        <taxon>Chordata</taxon>
        <taxon>Craniata</taxon>
        <taxon>Vertebrata</taxon>
        <taxon>Euteleostomi</taxon>
        <taxon>Actinopterygii</taxon>
        <taxon>Neopterygii</taxon>
        <taxon>Teleostei</taxon>
        <taxon>Neoteleostei</taxon>
        <taxon>Acanthomorphata</taxon>
        <taxon>Zeiogadaria</taxon>
        <taxon>Gadariae</taxon>
        <taxon>Gadiformes</taxon>
        <taxon>Muraenolepidoidei</taxon>
        <taxon>Muraenolepididae</taxon>
        <taxon>Muraenolepis</taxon>
    </lineage>
</organism>
<dbReference type="InterPro" id="IPR022735">
    <property type="entry name" value="bMERB_dom"/>
</dbReference>
<protein>
    <recommendedName>
        <fullName evidence="2">BMERB domain-containing protein</fullName>
    </recommendedName>
</protein>
<keyword evidence="4" id="KW-1185">Reference proteome</keyword>
<gene>
    <name evidence="3" type="ORF">NHX12_022174</name>
</gene>
<feature type="compositionally biased region" description="Polar residues" evidence="1">
    <location>
        <begin position="378"/>
        <end position="389"/>
    </location>
</feature>
<dbReference type="InterPro" id="IPR050540">
    <property type="entry name" value="F-actin_Monoox_Mical"/>
</dbReference>
<evidence type="ECO:0000259" key="2">
    <source>
        <dbReference type="PROSITE" id="PS51848"/>
    </source>
</evidence>
<evidence type="ECO:0000313" key="4">
    <source>
        <dbReference type="Proteomes" id="UP001148018"/>
    </source>
</evidence>
<name>A0A9Q0EMR3_9TELE</name>
<reference evidence="3" key="1">
    <citation type="submission" date="2022-07" db="EMBL/GenBank/DDBJ databases">
        <title>Chromosome-level genome of Muraenolepis orangiensis.</title>
        <authorList>
            <person name="Kim J."/>
        </authorList>
    </citation>
    <scope>NUCLEOTIDE SEQUENCE</scope>
    <source>
        <strain evidence="3">KU_S4_2022</strain>
        <tissue evidence="3">Muscle</tissue>
    </source>
</reference>
<dbReference type="OrthoDB" id="5972258at2759"/>
<sequence length="494" mass="53281">MAYDGFANLGISRLLEPSDMVLLAIPDKLTVMTYLYQIRAHFSGEELNVVQIEANSSRSTYKVGDFETDTNASIDQDKFYAELNDVPHVQATPAAAAVSDANGKANGAEATPNTAVMPEEVGGPGKEDGGAVAREASSRQVASAPLLSLSLQTTKQPTAAPRRTLAASPGSKDGKGALADAGTADPRDAPHKVLGFNYNRDADLTKKKRASLRSSESESTSDSNTPSPVNHTVTPPKQGNTPSPVNHTDMPPKQKVQSRQEELKERARLLLEQARKDAALKAGNKSPVGPCVPSTARAFTAAEDAERRRQLRERARQLIAEARSGVKMADMSALDASASAGRNNRAAPAAGPASSQGLPELTNPGSVLTPLGKDATVRKTQLQSFSQYVDTRPEGKRQRSVPEDLKSSGDERAGLWPESDLLRPFEEESEFRDTSQYVVGELSALESEQRHIDARAARVEKRLRYLMDTAHYDKKPIDRVITVSAVPDYVSNQK</sequence>
<feature type="region of interest" description="Disordered" evidence="1">
    <location>
        <begin position="337"/>
        <end position="415"/>
    </location>
</feature>
<comment type="caution">
    <text evidence="3">The sequence shown here is derived from an EMBL/GenBank/DDBJ whole genome shotgun (WGS) entry which is preliminary data.</text>
</comment>
<feature type="compositionally biased region" description="Low complexity" evidence="1">
    <location>
        <begin position="217"/>
        <end position="228"/>
    </location>
</feature>
<feature type="domain" description="BMERB" evidence="2">
    <location>
        <begin position="425"/>
        <end position="494"/>
    </location>
</feature>
<dbReference type="InterPro" id="IPR036872">
    <property type="entry name" value="CH_dom_sf"/>
</dbReference>
<dbReference type="PANTHER" id="PTHR23167">
    <property type="entry name" value="CALPONIN HOMOLOGY DOMAIN-CONTAINING PROTEIN DDB_G0272472-RELATED"/>
    <property type="match status" value="1"/>
</dbReference>
<feature type="compositionally biased region" description="Polar residues" evidence="1">
    <location>
        <begin position="229"/>
        <end position="246"/>
    </location>
</feature>
<feature type="compositionally biased region" description="Basic and acidic residues" evidence="1">
    <location>
        <begin position="391"/>
        <end position="413"/>
    </location>
</feature>
<dbReference type="AlphaFoldDB" id="A0A9Q0EMR3"/>
<dbReference type="PANTHER" id="PTHR23167:SF43">
    <property type="entry name" value="EH DOMAIN-BINDING PROTEIN 1"/>
    <property type="match status" value="1"/>
</dbReference>
<dbReference type="Proteomes" id="UP001148018">
    <property type="component" value="Unassembled WGS sequence"/>
</dbReference>
<proteinExistence type="predicted"/>